<keyword evidence="1" id="KW-0175">Coiled coil</keyword>
<protein>
    <submittedName>
        <fullName evidence="2">Uncharacterized protein</fullName>
    </submittedName>
</protein>
<dbReference type="GO" id="GO:0032259">
    <property type="term" value="P:methylation"/>
    <property type="evidence" value="ECO:0007669"/>
    <property type="project" value="UniProtKB-KW"/>
</dbReference>
<comment type="caution">
    <text evidence="2">The sequence shown here is derived from an EMBL/GenBank/DDBJ whole genome shotgun (WGS) entry which is preliminary data.</text>
</comment>
<dbReference type="InterPro" id="IPR029063">
    <property type="entry name" value="SAM-dependent_MTases_sf"/>
</dbReference>
<reference evidence="2 3" key="1">
    <citation type="submission" date="2018-12" db="EMBL/GenBank/DDBJ databases">
        <title>Mangrovimonas spongiae sp. nov., a novel member of the genus Mangrovimonas isolated from marine sponge.</title>
        <authorList>
            <person name="Zhuang L."/>
            <person name="Luo L."/>
        </authorList>
    </citation>
    <scope>NUCLEOTIDE SEQUENCE [LARGE SCALE GENOMIC DNA]</scope>
    <source>
        <strain evidence="2 3">HN-E26</strain>
    </source>
</reference>
<proteinExistence type="predicted"/>
<evidence type="ECO:0000313" key="3">
    <source>
        <dbReference type="Proteomes" id="UP000270620"/>
    </source>
</evidence>
<dbReference type="Proteomes" id="UP000270620">
    <property type="component" value="Unassembled WGS sequence"/>
</dbReference>
<evidence type="ECO:0000313" key="2">
    <source>
        <dbReference type="EMBL" id="RSK38125.1"/>
    </source>
</evidence>
<accession>A0A428JVP6</accession>
<dbReference type="SUPFAM" id="SSF116734">
    <property type="entry name" value="DNA methylase specificity domain"/>
    <property type="match status" value="1"/>
</dbReference>
<keyword evidence="3" id="KW-1185">Reference proteome</keyword>
<dbReference type="OrthoDB" id="9815272at2"/>
<name>A0A428JVP6_9FLAO</name>
<sequence>MKEEIEKLIWKKMNELRSSNHFSGYGRFSSTSTLQRIGKEIGLEHLKKVISDNELLQTANSPMQVIPNFLYDFIKLFVNHFQPKTILDPWLTRDSYPIIENFENFRGITINQAEYNLITKGFLKDSNKVKLGDGLENIVNEQKEFDFIVSFPPFVMPSRKENSTSKDYSTDLLIESSNRLKENGKLLFLMPQKFLNDKRMKQAISDSNISIDGVFYLEEGSHYPITSISTYLVIASKGDNKSTFTAKLTSDNNSNEIIFKNFINEKDGVKIQLGKFIELENFNSFKALEKEDNLFKLGKRTGLPMTSLNEVSLKINTIRDIKPENVEHIPNCIYVPKVGNSDVVHNPSDFNIKPKNYLQIVLNDNVSPVFISNYLNTPIGKISLESRKVGTTIENITISSITELPLFIPKYQDQIKLIEVNNKIENISLAIYELKEQLWNRPSLVDKIDKEISAFEKDNSIEKWLDNLPFPISSILWKYYATTDNRNKTEHLLHFFEAFSEFLSLLMLSALNQNPEFYKSERHRWISSDKQYKDWIKKATFGGWNNLTASLAKATRTLLNEKENKEIVLSLFGNPSKEFLDFITNKRVITILEEVREYRNKWKGHGGVSSNQEDLNRVTLLEQKLNNLRQEIKDAFSNCKLIVADNSKYKNGVFIYKAKELVGIRTPFNEVEIESLIPLDESKLYLLHENQNIPIELLPFIKYNQESKACYFYNSIESNDIRFVSFHFEQNAEFTEVLDEKFEEVLAILRQESE</sequence>
<dbReference type="SUPFAM" id="SSF53335">
    <property type="entry name" value="S-adenosyl-L-methionine-dependent methyltransferases"/>
    <property type="match status" value="1"/>
</dbReference>
<gene>
    <name evidence="2" type="ORF">EJA19_12610</name>
</gene>
<dbReference type="Gene3D" id="3.40.50.150">
    <property type="entry name" value="Vaccinia Virus protein VP39"/>
    <property type="match status" value="1"/>
</dbReference>
<feature type="coiled-coil region" evidence="1">
    <location>
        <begin position="611"/>
        <end position="638"/>
    </location>
</feature>
<dbReference type="AlphaFoldDB" id="A0A428JVP6"/>
<dbReference type="GO" id="GO:0008168">
    <property type="term" value="F:methyltransferase activity"/>
    <property type="evidence" value="ECO:0007669"/>
    <property type="project" value="UniProtKB-KW"/>
</dbReference>
<evidence type="ECO:0000256" key="1">
    <source>
        <dbReference type="SAM" id="Coils"/>
    </source>
</evidence>
<dbReference type="EMBL" id="RWBG01000007">
    <property type="protein sequence ID" value="RSK38125.1"/>
    <property type="molecule type" value="Genomic_DNA"/>
</dbReference>
<organism evidence="2 3">
    <name type="scientific">Mangrovimonas spongiae</name>
    <dbReference type="NCBI Taxonomy" id="2494697"/>
    <lineage>
        <taxon>Bacteria</taxon>
        <taxon>Pseudomonadati</taxon>
        <taxon>Bacteroidota</taxon>
        <taxon>Flavobacteriia</taxon>
        <taxon>Flavobacteriales</taxon>
        <taxon>Flavobacteriaceae</taxon>
        <taxon>Mangrovimonas</taxon>
    </lineage>
</organism>
<dbReference type="RefSeq" id="WP_125468740.1">
    <property type="nucleotide sequence ID" value="NZ_RWBG01000007.1"/>
</dbReference>